<dbReference type="AlphaFoldDB" id="A0A2T1KEA5"/>
<evidence type="ECO:0000259" key="4">
    <source>
        <dbReference type="PROSITE" id="PS50043"/>
    </source>
</evidence>
<keyword evidence="1" id="KW-0805">Transcription regulation</keyword>
<dbReference type="Gene3D" id="1.25.40.10">
    <property type="entry name" value="Tetratricopeptide repeat domain"/>
    <property type="match status" value="1"/>
</dbReference>
<dbReference type="PANTHER" id="PTHR44688">
    <property type="entry name" value="DNA-BINDING TRANSCRIPTIONAL ACTIVATOR DEVR_DOSR"/>
    <property type="match status" value="1"/>
</dbReference>
<dbReference type="InterPro" id="IPR049945">
    <property type="entry name" value="AAA_22"/>
</dbReference>
<name>A0A2T1KEA5_9GAMM</name>
<accession>A0A2T1KEA5</accession>
<dbReference type="InterPro" id="IPR036388">
    <property type="entry name" value="WH-like_DNA-bd_sf"/>
</dbReference>
<dbReference type="InterPro" id="IPR027417">
    <property type="entry name" value="P-loop_NTPase"/>
</dbReference>
<dbReference type="SMART" id="SM00421">
    <property type="entry name" value="HTH_LUXR"/>
    <property type="match status" value="1"/>
</dbReference>
<dbReference type="Gene3D" id="1.10.10.10">
    <property type="entry name" value="Winged helix-like DNA-binding domain superfamily/Winged helix DNA-binding domain"/>
    <property type="match status" value="1"/>
</dbReference>
<keyword evidence="2" id="KW-0238">DNA-binding</keyword>
<dbReference type="Proteomes" id="UP000238385">
    <property type="component" value="Unassembled WGS sequence"/>
</dbReference>
<sequence length="910" mass="101235">MIFLHRPVSQTDSVSKGQCVKSYNDGCAANDEFQTVNNGLQHGELVRDLMEQRLQMPAIPEARLVRPEFDQHILSALAPKTLLFLEAPSGYGKTLSLISSLSEATETNVRWVTLNAGDNAPSRLLSLLEMALDLPDYAPPTGGTFEDHLSVLLAARARKVSVQKDVLVLDNLHNLTNPAVVGLLHQLTSHLPENLSVVMASRLPLPFECHTLELDGCYHSIGTEQLELTRSETFEFFQKARSESLITSVSIDHLYNLTEGWVTPLALYRRELMRGDERKPLHETPSVERFLKDSILTRLSPAQAKSLRMMAELESCSDELFMALDGAFAEQGMPPSVASERGLPLRQVPGRGRWYRLNPLLRAWLQAPVMTGYATRMLMASRWFSQREQFPEALKHALLAGENDEVIRIASEGTEALLLGQDTASLLTLRKSIPARLLERSARLRIVYGWVHAIGGQFRQARQLLESFSPTDWQEQEARICALKAFILRGEGFVEPALEMADKALAGGVLSTQAQLVTQIVRSSALCAAGRFQEARDANRTAAKLAREAGDSGSEALAVYAHARIELGKGALSHAEQLLRTGLDTAMQELSRPARIGETRLQLNLVLVLWHKGRLKEADRLLVSCARHAEQTRDLGLLLAMALRVLMCRAQGRMDDAFVWIGRAERTMQAWQVDESLYLPVLEALKASCWLACEQPESAAQALEKLAPYRQDGCVPELFPMIPGLLDCLQVRIDLVNGDLVRSREHLSDVYRRYAEALPWGLQLHAGLLDAVLLTEEKGLAAGRRQLESVIREAAREHFISPFAELMHELRPLMEKSFHGLEPCPFTKALGELFGIETGKDAVETLAEPISDREQGVLELIAKGLSNQEIGDKLHISLHTVKTHARRINAKLEVKSRTQAIVRARELGLL</sequence>
<dbReference type="EMBL" id="PXNN01000013">
    <property type="protein sequence ID" value="PSF08093.1"/>
    <property type="molecule type" value="Genomic_DNA"/>
</dbReference>
<organism evidence="5 6">
    <name type="scientific">Marinobacter halophilus</name>
    <dbReference type="NCBI Taxonomy" id="1323740"/>
    <lineage>
        <taxon>Bacteria</taxon>
        <taxon>Pseudomonadati</taxon>
        <taxon>Pseudomonadota</taxon>
        <taxon>Gammaproteobacteria</taxon>
        <taxon>Pseudomonadales</taxon>
        <taxon>Marinobacteraceae</taxon>
        <taxon>Marinobacter</taxon>
    </lineage>
</organism>
<gene>
    <name evidence="5" type="ORF">C7H08_10490</name>
</gene>
<dbReference type="PRINTS" id="PR00038">
    <property type="entry name" value="HTHLUXR"/>
</dbReference>
<dbReference type="PANTHER" id="PTHR44688:SF16">
    <property type="entry name" value="DNA-BINDING TRANSCRIPTIONAL ACTIVATOR DEVR_DOSR"/>
    <property type="match status" value="1"/>
</dbReference>
<dbReference type="Pfam" id="PF00196">
    <property type="entry name" value="GerE"/>
    <property type="match status" value="1"/>
</dbReference>
<evidence type="ECO:0000256" key="2">
    <source>
        <dbReference type="ARBA" id="ARBA00023125"/>
    </source>
</evidence>
<dbReference type="Pfam" id="PF17874">
    <property type="entry name" value="TPR_MalT"/>
    <property type="match status" value="1"/>
</dbReference>
<dbReference type="InterPro" id="IPR016032">
    <property type="entry name" value="Sig_transdc_resp-reg_C-effctor"/>
</dbReference>
<dbReference type="SUPFAM" id="SSF48452">
    <property type="entry name" value="TPR-like"/>
    <property type="match status" value="1"/>
</dbReference>
<feature type="domain" description="HTH luxR-type" evidence="4">
    <location>
        <begin position="843"/>
        <end position="908"/>
    </location>
</feature>
<dbReference type="GO" id="GO:0003677">
    <property type="term" value="F:DNA binding"/>
    <property type="evidence" value="ECO:0007669"/>
    <property type="project" value="UniProtKB-KW"/>
</dbReference>
<dbReference type="SUPFAM" id="SSF46894">
    <property type="entry name" value="C-terminal effector domain of the bipartite response regulators"/>
    <property type="match status" value="1"/>
</dbReference>
<dbReference type="InterPro" id="IPR011990">
    <property type="entry name" value="TPR-like_helical_dom_sf"/>
</dbReference>
<dbReference type="OrthoDB" id="561214at2"/>
<dbReference type="GO" id="GO:0006355">
    <property type="term" value="P:regulation of DNA-templated transcription"/>
    <property type="evidence" value="ECO:0007669"/>
    <property type="project" value="InterPro"/>
</dbReference>
<keyword evidence="6" id="KW-1185">Reference proteome</keyword>
<reference evidence="5 6" key="1">
    <citation type="submission" date="2018-03" db="EMBL/GenBank/DDBJ databases">
        <title>Marinobacter brunus sp. nov., a marine bacterium of Gamma-proteobacteria isolated from the surface seawater of the South China Sea.</title>
        <authorList>
            <person name="Cheng H."/>
            <person name="Wu Y.-H."/>
            <person name="Xamxidin M."/>
            <person name="Xu X.-W."/>
        </authorList>
    </citation>
    <scope>NUCLEOTIDE SEQUENCE [LARGE SCALE GENOMIC DNA]</scope>
    <source>
        <strain evidence="5 6">JCM 30472</strain>
    </source>
</reference>
<proteinExistence type="predicted"/>
<comment type="caution">
    <text evidence="5">The sequence shown here is derived from an EMBL/GenBank/DDBJ whole genome shotgun (WGS) entry which is preliminary data.</text>
</comment>
<evidence type="ECO:0000313" key="6">
    <source>
        <dbReference type="Proteomes" id="UP000238385"/>
    </source>
</evidence>
<protein>
    <submittedName>
        <fullName evidence="5">Helix-turn-helix transcriptional regulator</fullName>
    </submittedName>
</protein>
<dbReference type="PROSITE" id="PS50043">
    <property type="entry name" value="HTH_LUXR_2"/>
    <property type="match status" value="1"/>
</dbReference>
<dbReference type="GO" id="GO:0016887">
    <property type="term" value="F:ATP hydrolysis activity"/>
    <property type="evidence" value="ECO:0007669"/>
    <property type="project" value="InterPro"/>
</dbReference>
<evidence type="ECO:0000256" key="3">
    <source>
        <dbReference type="ARBA" id="ARBA00023163"/>
    </source>
</evidence>
<dbReference type="Pfam" id="PF13401">
    <property type="entry name" value="AAA_22"/>
    <property type="match status" value="1"/>
</dbReference>
<dbReference type="InterPro" id="IPR000792">
    <property type="entry name" value="Tscrpt_reg_LuxR_C"/>
</dbReference>
<evidence type="ECO:0000256" key="1">
    <source>
        <dbReference type="ARBA" id="ARBA00023015"/>
    </source>
</evidence>
<keyword evidence="3" id="KW-0804">Transcription</keyword>
<evidence type="ECO:0000313" key="5">
    <source>
        <dbReference type="EMBL" id="PSF08093.1"/>
    </source>
</evidence>
<dbReference type="SUPFAM" id="SSF52540">
    <property type="entry name" value="P-loop containing nucleoside triphosphate hydrolases"/>
    <property type="match status" value="1"/>
</dbReference>
<dbReference type="PROSITE" id="PS00622">
    <property type="entry name" value="HTH_LUXR_1"/>
    <property type="match status" value="1"/>
</dbReference>
<dbReference type="CDD" id="cd06170">
    <property type="entry name" value="LuxR_C_like"/>
    <property type="match status" value="1"/>
</dbReference>
<dbReference type="InterPro" id="IPR041617">
    <property type="entry name" value="TPR_MalT"/>
</dbReference>